<evidence type="ECO:0000256" key="4">
    <source>
        <dbReference type="PROSITE-ProRule" id="PRU00335"/>
    </source>
</evidence>
<organism evidence="6 7">
    <name type="scientific">Candidatus Phosphoribacter hodrii</name>
    <dbReference type="NCBI Taxonomy" id="2953743"/>
    <lineage>
        <taxon>Bacteria</taxon>
        <taxon>Bacillati</taxon>
        <taxon>Actinomycetota</taxon>
        <taxon>Actinomycetes</taxon>
        <taxon>Micrococcales</taxon>
        <taxon>Dermatophilaceae</taxon>
        <taxon>Candidatus Phosphoribacter</taxon>
    </lineage>
</organism>
<dbReference type="InterPro" id="IPR001647">
    <property type="entry name" value="HTH_TetR"/>
</dbReference>
<dbReference type="PANTHER" id="PTHR30055">
    <property type="entry name" value="HTH-TYPE TRANSCRIPTIONAL REGULATOR RUTR"/>
    <property type="match status" value="1"/>
</dbReference>
<dbReference type="GO" id="GO:0003700">
    <property type="term" value="F:DNA-binding transcription factor activity"/>
    <property type="evidence" value="ECO:0007669"/>
    <property type="project" value="TreeGrafter"/>
</dbReference>
<protein>
    <submittedName>
        <fullName evidence="6">TetR/AcrR family transcriptional regulator</fullName>
    </submittedName>
</protein>
<dbReference type="Proteomes" id="UP000726105">
    <property type="component" value="Unassembled WGS sequence"/>
</dbReference>
<dbReference type="Pfam" id="PF00440">
    <property type="entry name" value="TetR_N"/>
    <property type="match status" value="1"/>
</dbReference>
<dbReference type="SUPFAM" id="SSF46689">
    <property type="entry name" value="Homeodomain-like"/>
    <property type="match status" value="1"/>
</dbReference>
<dbReference type="PANTHER" id="PTHR30055:SF234">
    <property type="entry name" value="HTH-TYPE TRANSCRIPTIONAL REGULATOR BETI"/>
    <property type="match status" value="1"/>
</dbReference>
<reference evidence="6 7" key="1">
    <citation type="submission" date="2020-10" db="EMBL/GenBank/DDBJ databases">
        <title>Connecting structure to function with the recovery of over 1000 high-quality activated sludge metagenome-assembled genomes encoding full-length rRNA genes using long-read sequencing.</title>
        <authorList>
            <person name="Singleton C.M."/>
            <person name="Petriglieri F."/>
            <person name="Kristensen J.M."/>
            <person name="Kirkegaard R.H."/>
            <person name="Michaelsen T.Y."/>
            <person name="Andersen M.H."/>
            <person name="Karst S.M."/>
            <person name="Dueholm M.S."/>
            <person name="Nielsen P.H."/>
            <person name="Albertsen M."/>
        </authorList>
    </citation>
    <scope>NUCLEOTIDE SEQUENCE [LARGE SCALE GENOMIC DNA]</scope>
    <source>
        <strain evidence="6">Ega_18-Q3-R5-49_MAXAC.001</strain>
    </source>
</reference>
<evidence type="ECO:0000313" key="6">
    <source>
        <dbReference type="EMBL" id="MBK7274765.1"/>
    </source>
</evidence>
<gene>
    <name evidence="6" type="ORF">IPI13_16970</name>
</gene>
<evidence type="ECO:0000256" key="3">
    <source>
        <dbReference type="ARBA" id="ARBA00023163"/>
    </source>
</evidence>
<dbReference type="AlphaFoldDB" id="A0A935M514"/>
<dbReference type="InterPro" id="IPR009057">
    <property type="entry name" value="Homeodomain-like_sf"/>
</dbReference>
<comment type="caution">
    <text evidence="6">The sequence shown here is derived from an EMBL/GenBank/DDBJ whole genome shotgun (WGS) entry which is preliminary data.</text>
</comment>
<sequence>MSRREELLGQVVAWFAAHGIGDTSLRTLARELGTSHRMLIYHFGSREGLLTEVVGAVEAGERAALAALLEVAHEDPYAAGAAFWTHVADAATTFAPLFFEVSGLAMQGASYAAGLRSWLADGWLDGLAAGFEAGGFTPSRSRELAQESLAMARGLLFELAVTGDRTGVDAAMGRYVEEVRFRGNSLGCIDILTGRAIDATRDSAQHCERWNQPSGPPPKVLPPGSAVFLSRSHGPLGW</sequence>
<dbReference type="PROSITE" id="PS50977">
    <property type="entry name" value="HTH_TETR_2"/>
    <property type="match status" value="1"/>
</dbReference>
<dbReference type="GO" id="GO:0000976">
    <property type="term" value="F:transcription cis-regulatory region binding"/>
    <property type="evidence" value="ECO:0007669"/>
    <property type="project" value="TreeGrafter"/>
</dbReference>
<feature type="domain" description="HTH tetR-type" evidence="5">
    <location>
        <begin position="1"/>
        <end position="61"/>
    </location>
</feature>
<dbReference type="Gene3D" id="1.10.357.10">
    <property type="entry name" value="Tetracycline Repressor, domain 2"/>
    <property type="match status" value="1"/>
</dbReference>
<proteinExistence type="predicted"/>
<evidence type="ECO:0000256" key="2">
    <source>
        <dbReference type="ARBA" id="ARBA00023125"/>
    </source>
</evidence>
<evidence type="ECO:0000313" key="7">
    <source>
        <dbReference type="Proteomes" id="UP000726105"/>
    </source>
</evidence>
<keyword evidence="2 4" id="KW-0238">DNA-binding</keyword>
<dbReference type="EMBL" id="JADJIB010000011">
    <property type="protein sequence ID" value="MBK7274765.1"/>
    <property type="molecule type" value="Genomic_DNA"/>
</dbReference>
<name>A0A935M514_9MICO</name>
<evidence type="ECO:0000259" key="5">
    <source>
        <dbReference type="PROSITE" id="PS50977"/>
    </source>
</evidence>
<feature type="DNA-binding region" description="H-T-H motif" evidence="4">
    <location>
        <begin position="24"/>
        <end position="43"/>
    </location>
</feature>
<accession>A0A935M514</accession>
<dbReference type="InterPro" id="IPR050109">
    <property type="entry name" value="HTH-type_TetR-like_transc_reg"/>
</dbReference>
<keyword evidence="3" id="KW-0804">Transcription</keyword>
<keyword evidence="1" id="KW-0805">Transcription regulation</keyword>
<evidence type="ECO:0000256" key="1">
    <source>
        <dbReference type="ARBA" id="ARBA00023015"/>
    </source>
</evidence>